<dbReference type="EMBL" id="JAMKFE010000011">
    <property type="protein sequence ID" value="MCM5681338.1"/>
    <property type="molecule type" value="Genomic_DNA"/>
</dbReference>
<sequence>MPKELLLVSHGFQSHYELGVANGLAQQGVPVRLLGSDTTLVQRLHPGVRFQNLRGSQDEKRPRWSKATSLLSYHLKLIALALLHPRHPIMIIGMLRPEWFVGLFECALFRLTGRPVSLTVHNILPHDRHTAKMRRLYRLIYRLPNRLLVHTESTRQGLIEQFGIRAEKILLVPHGLNDAVVPLACSKVEAKQQLDLPPDARTVLFFGHVSPFKGVELLMDAVESMPDVTLLMAGRCTPDAYGNSIRARLVALRETGRLRWFDGYVEEETVAKVFAAADLVVLPYRHIDQSGVLLQALSLGVPVAATRVGGFNELVNPANGVFIDAHSGDAVAQALRHYFDRPAPLSADQVRATVREYAWQRTLVPFIDWLGEVQPALAVSAIHS</sequence>
<dbReference type="InterPro" id="IPR028098">
    <property type="entry name" value="Glyco_trans_4-like_N"/>
</dbReference>
<organism evidence="2 3">
    <name type="scientific">Caldimonas mangrovi</name>
    <dbReference type="NCBI Taxonomy" id="2944811"/>
    <lineage>
        <taxon>Bacteria</taxon>
        <taxon>Pseudomonadati</taxon>
        <taxon>Pseudomonadota</taxon>
        <taxon>Betaproteobacteria</taxon>
        <taxon>Burkholderiales</taxon>
        <taxon>Sphaerotilaceae</taxon>
        <taxon>Caldimonas</taxon>
    </lineage>
</organism>
<dbReference type="SUPFAM" id="SSF53756">
    <property type="entry name" value="UDP-Glycosyltransferase/glycogen phosphorylase"/>
    <property type="match status" value="1"/>
</dbReference>
<evidence type="ECO:0000313" key="2">
    <source>
        <dbReference type="EMBL" id="MCM5681338.1"/>
    </source>
</evidence>
<evidence type="ECO:0000313" key="3">
    <source>
        <dbReference type="Proteomes" id="UP001165541"/>
    </source>
</evidence>
<dbReference type="Gene3D" id="3.40.50.2000">
    <property type="entry name" value="Glycogen Phosphorylase B"/>
    <property type="match status" value="2"/>
</dbReference>
<name>A0ABT0YRG2_9BURK</name>
<gene>
    <name evidence="2" type="ORF">M8A51_17565</name>
</gene>
<keyword evidence="3" id="KW-1185">Reference proteome</keyword>
<dbReference type="PANTHER" id="PTHR12526">
    <property type="entry name" value="GLYCOSYLTRANSFERASE"/>
    <property type="match status" value="1"/>
</dbReference>
<dbReference type="PANTHER" id="PTHR12526:SF637">
    <property type="entry name" value="GLYCOSYLTRANSFERASE EPSF-RELATED"/>
    <property type="match status" value="1"/>
</dbReference>
<dbReference type="Proteomes" id="UP001165541">
    <property type="component" value="Unassembled WGS sequence"/>
</dbReference>
<accession>A0ABT0YRG2</accession>
<feature type="domain" description="Glycosyltransferase subfamily 4-like N-terminal" evidence="1">
    <location>
        <begin position="20"/>
        <end position="178"/>
    </location>
</feature>
<dbReference type="Pfam" id="PF13692">
    <property type="entry name" value="Glyco_trans_1_4"/>
    <property type="match status" value="1"/>
</dbReference>
<keyword evidence="2" id="KW-0328">Glycosyltransferase</keyword>
<dbReference type="RefSeq" id="WP_251779824.1">
    <property type="nucleotide sequence ID" value="NZ_JAMKFE010000011.1"/>
</dbReference>
<reference evidence="2" key="1">
    <citation type="submission" date="2022-05" db="EMBL/GenBank/DDBJ databases">
        <title>Schlegelella sp. nov., isolated from mangrove soil.</title>
        <authorList>
            <person name="Liu Y."/>
            <person name="Ge X."/>
            <person name="Liu W."/>
        </authorList>
    </citation>
    <scope>NUCLEOTIDE SEQUENCE</scope>
    <source>
        <strain evidence="2">S2-27</strain>
    </source>
</reference>
<dbReference type="Pfam" id="PF13439">
    <property type="entry name" value="Glyco_transf_4"/>
    <property type="match status" value="1"/>
</dbReference>
<dbReference type="GO" id="GO:0016757">
    <property type="term" value="F:glycosyltransferase activity"/>
    <property type="evidence" value="ECO:0007669"/>
    <property type="project" value="UniProtKB-KW"/>
</dbReference>
<proteinExistence type="predicted"/>
<dbReference type="EC" id="2.4.-.-" evidence="2"/>
<protein>
    <submittedName>
        <fullName evidence="2">Glycosyltransferase</fullName>
        <ecNumber evidence="2">2.4.-.-</ecNumber>
    </submittedName>
</protein>
<evidence type="ECO:0000259" key="1">
    <source>
        <dbReference type="Pfam" id="PF13439"/>
    </source>
</evidence>
<keyword evidence="2" id="KW-0808">Transferase</keyword>
<comment type="caution">
    <text evidence="2">The sequence shown here is derived from an EMBL/GenBank/DDBJ whole genome shotgun (WGS) entry which is preliminary data.</text>
</comment>